<organism evidence="1 2">
    <name type="scientific">Selenomonas sputigena (strain ATCC 35185 / DSM 20758 / CCUG 44933 / VPI D19B-28)</name>
    <dbReference type="NCBI Taxonomy" id="546271"/>
    <lineage>
        <taxon>Bacteria</taxon>
        <taxon>Bacillati</taxon>
        <taxon>Bacillota</taxon>
        <taxon>Negativicutes</taxon>
        <taxon>Selenomonadales</taxon>
        <taxon>Selenomonadaceae</taxon>
        <taxon>Selenomonas</taxon>
    </lineage>
</organism>
<sequence>MEKQRATCKLSIKIPLSIHDQMQQQQAHIHNVHILLVDYINIFLIFQ</sequence>
<name>C9LWJ6_SELS3</name>
<dbReference type="Proteomes" id="UP000003505">
    <property type="component" value="Unassembled WGS sequence"/>
</dbReference>
<reference evidence="1 2" key="1">
    <citation type="submission" date="2009-09" db="EMBL/GenBank/DDBJ databases">
        <authorList>
            <person name="Weinstock G."/>
            <person name="Sodergren E."/>
            <person name="Clifton S."/>
            <person name="Fulton L."/>
            <person name="Fulton B."/>
            <person name="Courtney L."/>
            <person name="Fronick C."/>
            <person name="Harrison M."/>
            <person name="Strong C."/>
            <person name="Farmer C."/>
            <person name="Delahaunty K."/>
            <person name="Markovic C."/>
            <person name="Hall O."/>
            <person name="Minx P."/>
            <person name="Tomlinson C."/>
            <person name="Mitreva M."/>
            <person name="Nelson J."/>
            <person name="Hou S."/>
            <person name="Wollam A."/>
            <person name="Pepin K.H."/>
            <person name="Johnson M."/>
            <person name="Bhonagiri V."/>
            <person name="Nash W.E."/>
            <person name="Warren W."/>
            <person name="Chinwalla A."/>
            <person name="Mardis E.R."/>
            <person name="Wilson R.K."/>
        </authorList>
    </citation>
    <scope>NUCLEOTIDE SEQUENCE [LARGE SCALE GENOMIC DNA]</scope>
    <source>
        <strain evidence="2">ATCC 35185 / DSM 20758 / VPI D19B-28</strain>
    </source>
</reference>
<gene>
    <name evidence="1" type="ORF">SELSPUOL_01850</name>
</gene>
<accession>C9LWJ6</accession>
<dbReference type="AlphaFoldDB" id="C9LWJ6"/>
<dbReference type="EMBL" id="ACKP02000044">
    <property type="protein sequence ID" value="EEX76744.1"/>
    <property type="molecule type" value="Genomic_DNA"/>
</dbReference>
<evidence type="ECO:0000313" key="2">
    <source>
        <dbReference type="Proteomes" id="UP000003505"/>
    </source>
</evidence>
<protein>
    <submittedName>
        <fullName evidence="1">Uncharacterized protein</fullName>
    </submittedName>
</protein>
<proteinExistence type="predicted"/>
<comment type="caution">
    <text evidence="1">The sequence shown here is derived from an EMBL/GenBank/DDBJ whole genome shotgun (WGS) entry which is preliminary data.</text>
</comment>
<evidence type="ECO:0000313" key="1">
    <source>
        <dbReference type="EMBL" id="EEX76744.1"/>
    </source>
</evidence>